<comment type="catalytic activity">
    <reaction evidence="15">
        <text>N-(9Z-octadecenoyl)-L-methionine + H2O = (9Z)-octadecenoate + L-methionine</text>
        <dbReference type="Rhea" id="RHEA:64144"/>
        <dbReference type="ChEBI" id="CHEBI:15377"/>
        <dbReference type="ChEBI" id="CHEBI:30823"/>
        <dbReference type="ChEBI" id="CHEBI:57844"/>
        <dbReference type="ChEBI" id="CHEBI:149732"/>
    </reaction>
    <physiologicalReaction direction="left-to-right" evidence="15">
        <dbReference type="Rhea" id="RHEA:64145"/>
    </physiologicalReaction>
</comment>
<feature type="binding site" evidence="28">
    <location>
        <position position="472"/>
    </location>
    <ligand>
        <name>Zn(2+)</name>
        <dbReference type="ChEBI" id="CHEBI:29105"/>
        <label>2</label>
    </ligand>
</feature>
<comment type="catalytic activity">
    <reaction evidence="19">
        <text>N-(9Z-octadecenoyl)-L-serine + H2O = L-serine + (9Z)-octadecenoate</text>
        <dbReference type="Rhea" id="RHEA:51352"/>
        <dbReference type="ChEBI" id="CHEBI:15377"/>
        <dbReference type="ChEBI" id="CHEBI:30823"/>
        <dbReference type="ChEBI" id="CHEBI:33384"/>
        <dbReference type="ChEBI" id="CHEBI:134031"/>
    </reaction>
    <physiologicalReaction direction="left-to-right" evidence="19">
        <dbReference type="Rhea" id="RHEA:51353"/>
    </physiologicalReaction>
</comment>
<dbReference type="PANTHER" id="PTHR45962:SF1">
    <property type="entry name" value="N-FATTY-ACYL-AMINO ACID SYNTHASE_HYDROLASE PM20D1"/>
    <property type="match status" value="1"/>
</dbReference>
<evidence type="ECO:0000256" key="6">
    <source>
        <dbReference type="ARBA" id="ARBA00022833"/>
    </source>
</evidence>
<dbReference type="FunFam" id="1.10.150.900:FF:000003">
    <property type="entry name" value="N-fatty-acyl-amino acid synthase/hydrolase PM20D1"/>
    <property type="match status" value="1"/>
</dbReference>
<evidence type="ECO:0000256" key="25">
    <source>
        <dbReference type="ARBA" id="ARBA00049100"/>
    </source>
</evidence>
<evidence type="ECO:0000256" key="22">
    <source>
        <dbReference type="ARBA" id="ARBA00048827"/>
    </source>
</evidence>
<comment type="catalytic activity">
    <reaction evidence="14">
        <text>N-hexadecanoyl-L-phenylalanine + H2O = hexadecanoate + L-phenylalanine</text>
        <dbReference type="Rhea" id="RHEA:64124"/>
        <dbReference type="ChEBI" id="CHEBI:7896"/>
        <dbReference type="ChEBI" id="CHEBI:15377"/>
        <dbReference type="ChEBI" id="CHEBI:58095"/>
        <dbReference type="ChEBI" id="CHEBI:149699"/>
    </reaction>
    <physiologicalReaction direction="left-to-right" evidence="14">
        <dbReference type="Rhea" id="RHEA:64125"/>
    </physiologicalReaction>
</comment>
<dbReference type="GO" id="GO:0043604">
    <property type="term" value="P:amide biosynthetic process"/>
    <property type="evidence" value="ECO:0007669"/>
    <property type="project" value="TreeGrafter"/>
</dbReference>
<keyword evidence="32" id="KW-1185">Reference proteome</keyword>
<evidence type="ECO:0000259" key="30">
    <source>
        <dbReference type="Pfam" id="PF07687"/>
    </source>
</evidence>
<reference evidence="31" key="2">
    <citation type="submission" date="2015-06" db="UniProtKB">
        <authorList>
            <consortium name="EnsemblMetazoa"/>
        </authorList>
    </citation>
    <scope>IDENTIFICATION</scope>
</reference>
<evidence type="ECO:0000313" key="32">
    <source>
        <dbReference type="Proteomes" id="UP000015104"/>
    </source>
</evidence>
<comment type="cofactor">
    <cofactor evidence="28">
        <name>Zn(2+)</name>
        <dbReference type="ChEBI" id="CHEBI:29105"/>
    </cofactor>
    <text evidence="28">Binds 2 Zn(2+) ions per subunit.</text>
</comment>
<evidence type="ECO:0000256" key="27">
    <source>
        <dbReference type="PIRSR" id="PIRSR036696-1"/>
    </source>
</evidence>
<comment type="pathway">
    <text evidence="7">Amino-acid metabolism.</text>
</comment>
<dbReference type="Proteomes" id="UP000015104">
    <property type="component" value="Unassembled WGS sequence"/>
</dbReference>
<comment type="catalytic activity">
    <reaction evidence="12">
        <text>N-(9Z-octadecenoyl)-L-tyrosine + H2O = L-tyrosine + (9Z)-octadecenoate</text>
        <dbReference type="Rhea" id="RHEA:64184"/>
        <dbReference type="ChEBI" id="CHEBI:15377"/>
        <dbReference type="ChEBI" id="CHEBI:30823"/>
        <dbReference type="ChEBI" id="CHEBI:58315"/>
        <dbReference type="ChEBI" id="CHEBI:149734"/>
    </reaction>
    <physiologicalReaction direction="left-to-right" evidence="12">
        <dbReference type="Rhea" id="RHEA:64185"/>
    </physiologicalReaction>
</comment>
<comment type="catalytic activity">
    <reaction evidence="17">
        <text>N-(5Z,8Z,11Z,14Z)-eicosatetraenoyl-glycine + H2O = (5Z,8Z,11Z,14Z)-eicosatetraenoate + glycine</text>
        <dbReference type="Rhea" id="RHEA:64108"/>
        <dbReference type="ChEBI" id="CHEBI:15377"/>
        <dbReference type="ChEBI" id="CHEBI:32395"/>
        <dbReference type="ChEBI" id="CHEBI:57305"/>
        <dbReference type="ChEBI" id="CHEBI:59002"/>
    </reaction>
    <physiologicalReaction direction="left-to-right" evidence="17">
        <dbReference type="Rhea" id="RHEA:64109"/>
    </physiologicalReaction>
    <physiologicalReaction direction="right-to-left" evidence="17">
        <dbReference type="Rhea" id="RHEA:64110"/>
    </physiologicalReaction>
</comment>
<comment type="catalytic activity">
    <reaction evidence="24">
        <text>L-phenylalanine + (9Z)-octadecenoate = N-(9Z-octadecenoyl)-L-phenylalanine + H2O</text>
        <dbReference type="Rhea" id="RHEA:51300"/>
        <dbReference type="ChEBI" id="CHEBI:15377"/>
        <dbReference type="ChEBI" id="CHEBI:30823"/>
        <dbReference type="ChEBI" id="CHEBI:58095"/>
        <dbReference type="ChEBI" id="CHEBI:134020"/>
    </reaction>
    <physiologicalReaction direction="left-to-right" evidence="24">
        <dbReference type="Rhea" id="RHEA:51301"/>
    </physiologicalReaction>
    <physiologicalReaction direction="right-to-left" evidence="24">
        <dbReference type="Rhea" id="RHEA:51302"/>
    </physiologicalReaction>
</comment>
<evidence type="ECO:0000256" key="3">
    <source>
        <dbReference type="ARBA" id="ARBA00022670"/>
    </source>
</evidence>
<feature type="binding site" evidence="28">
    <location>
        <position position="164"/>
    </location>
    <ligand>
        <name>Zn(2+)</name>
        <dbReference type="ChEBI" id="CHEBI:29105"/>
        <label>2</label>
    </ligand>
</feature>
<dbReference type="eggNOG" id="KOG2275">
    <property type="taxonomic scope" value="Eukaryota"/>
</dbReference>
<dbReference type="GO" id="GO:0006508">
    <property type="term" value="P:proteolysis"/>
    <property type="evidence" value="ECO:0007669"/>
    <property type="project" value="UniProtKB-KW"/>
</dbReference>
<comment type="similarity">
    <text evidence="2">Belongs to the peptidase M20A family.</text>
</comment>
<comment type="catalytic activity">
    <reaction evidence="21">
        <text>N-(9Z-octadecenoyl)-L-tryptophan + H2O = L-tryptophan + (9Z)-octadecenoate</text>
        <dbReference type="Rhea" id="RHEA:64176"/>
        <dbReference type="ChEBI" id="CHEBI:15377"/>
        <dbReference type="ChEBI" id="CHEBI:30823"/>
        <dbReference type="ChEBI" id="CHEBI:57912"/>
        <dbReference type="ChEBI" id="CHEBI:149733"/>
    </reaction>
    <physiologicalReaction direction="left-to-right" evidence="21">
        <dbReference type="Rhea" id="RHEA:64177"/>
    </physiologicalReaction>
</comment>
<evidence type="ECO:0000256" key="12">
    <source>
        <dbReference type="ARBA" id="ARBA00047866"/>
    </source>
</evidence>
<evidence type="ECO:0000313" key="31">
    <source>
        <dbReference type="EnsemblMetazoa" id="tetur06g01370.1"/>
    </source>
</evidence>
<dbReference type="InterPro" id="IPR011650">
    <property type="entry name" value="Peptidase_M20_dimer"/>
</dbReference>
<dbReference type="GO" id="GO:0043605">
    <property type="term" value="P:amide catabolic process"/>
    <property type="evidence" value="ECO:0007669"/>
    <property type="project" value="UniProtKB-ARBA"/>
</dbReference>
<feature type="active site" description="Proton acceptor" evidence="27">
    <location>
        <position position="198"/>
    </location>
</feature>
<feature type="domain" description="Peptidase M20 dimerisation" evidence="30">
    <location>
        <begin position="248"/>
        <end position="392"/>
    </location>
</feature>
<dbReference type="GO" id="GO:0046872">
    <property type="term" value="F:metal ion binding"/>
    <property type="evidence" value="ECO:0007669"/>
    <property type="project" value="UniProtKB-KW"/>
</dbReference>
<evidence type="ECO:0000256" key="11">
    <source>
        <dbReference type="ARBA" id="ARBA00047723"/>
    </source>
</evidence>
<dbReference type="Pfam" id="PF01546">
    <property type="entry name" value="Peptidase_M20"/>
    <property type="match status" value="1"/>
</dbReference>
<evidence type="ECO:0000256" key="29">
    <source>
        <dbReference type="SAM" id="Phobius"/>
    </source>
</evidence>
<dbReference type="STRING" id="32264.T1K6Q8"/>
<evidence type="ECO:0000256" key="26">
    <source>
        <dbReference type="ARBA" id="ARBA00049457"/>
    </source>
</evidence>
<dbReference type="InterPro" id="IPR047177">
    <property type="entry name" value="Pept_M20A"/>
</dbReference>
<comment type="function">
    <text evidence="8">Secreted enzyme that regulates the endogenous N-fatty acyl amino acid (NAAs) tissue and circulating levels by functioning as a bidirectional NAA synthase/hydrolase. It condenses free fatty acids and free amino acids to generate NAAs and bidirectionally catalyzes the reverse hydrolysis reaction. Some of these NAAs stimulate oxidative metabolism via mitochondrial uncoupling, increasing energy expenditure in a UPC1-independent manner. Thereby, this secreted protein may indirectly regulate whole body energy expenditure. PM20D1 circulates in tight association with both low- and high-density (LDL and HDL,respectively) lipoprotein particles.</text>
</comment>
<evidence type="ECO:0000256" key="24">
    <source>
        <dbReference type="ARBA" id="ARBA00048879"/>
    </source>
</evidence>
<feature type="binding site" evidence="28">
    <location>
        <position position="199"/>
    </location>
    <ligand>
        <name>Zn(2+)</name>
        <dbReference type="ChEBI" id="CHEBI:29105"/>
        <label>2</label>
    </ligand>
</feature>
<evidence type="ECO:0000256" key="20">
    <source>
        <dbReference type="ARBA" id="ARBA00048729"/>
    </source>
</evidence>
<protein>
    <recommendedName>
        <fullName evidence="30">Peptidase M20 dimerisation domain-containing protein</fullName>
    </recommendedName>
</protein>
<dbReference type="InterPro" id="IPR036264">
    <property type="entry name" value="Bact_exopeptidase_dim_dom"/>
</dbReference>
<comment type="catalytic activity">
    <reaction evidence="18">
        <text>an N-acyl-L-amino acid + H2O = an L-alpha-amino acid + a carboxylate</text>
        <dbReference type="Rhea" id="RHEA:15565"/>
        <dbReference type="ChEBI" id="CHEBI:15377"/>
        <dbReference type="ChEBI" id="CHEBI:29067"/>
        <dbReference type="ChEBI" id="CHEBI:59869"/>
        <dbReference type="ChEBI" id="CHEBI:59874"/>
        <dbReference type="EC" id="3.5.1.14"/>
    </reaction>
    <physiologicalReaction direction="left-to-right" evidence="18">
        <dbReference type="Rhea" id="RHEA:15566"/>
    </physiologicalReaction>
    <physiologicalReaction direction="right-to-left" evidence="18">
        <dbReference type="Rhea" id="RHEA:15567"/>
    </physiologicalReaction>
</comment>
<dbReference type="Gene3D" id="3.30.70.360">
    <property type="match status" value="1"/>
</dbReference>
<evidence type="ECO:0000256" key="18">
    <source>
        <dbReference type="ARBA" id="ARBA00048579"/>
    </source>
</evidence>
<comment type="catalytic activity">
    <reaction evidence="9">
        <text>(9Z)-octadecenoate + glycine = N-(9Z-octadecenoyl)glycine + H2O</text>
        <dbReference type="Rhea" id="RHEA:51316"/>
        <dbReference type="ChEBI" id="CHEBI:15377"/>
        <dbReference type="ChEBI" id="CHEBI:30823"/>
        <dbReference type="ChEBI" id="CHEBI:57305"/>
        <dbReference type="ChEBI" id="CHEBI:133992"/>
    </reaction>
    <physiologicalReaction direction="right-to-left" evidence="9">
        <dbReference type="Rhea" id="RHEA:51318"/>
    </physiologicalReaction>
</comment>
<evidence type="ECO:0000256" key="28">
    <source>
        <dbReference type="PIRSR" id="PIRSR036696-2"/>
    </source>
</evidence>
<dbReference type="InterPro" id="IPR002933">
    <property type="entry name" value="Peptidase_M20"/>
</dbReference>
<evidence type="ECO:0000256" key="19">
    <source>
        <dbReference type="ARBA" id="ARBA00048597"/>
    </source>
</evidence>
<dbReference type="GO" id="GO:0006520">
    <property type="term" value="P:amino acid metabolic process"/>
    <property type="evidence" value="ECO:0007669"/>
    <property type="project" value="UniProtKB-ARBA"/>
</dbReference>
<dbReference type="GO" id="GO:0008233">
    <property type="term" value="F:peptidase activity"/>
    <property type="evidence" value="ECO:0007669"/>
    <property type="project" value="UniProtKB-KW"/>
</dbReference>
<evidence type="ECO:0000256" key="17">
    <source>
        <dbReference type="ARBA" id="ARBA00048402"/>
    </source>
</evidence>
<dbReference type="AlphaFoldDB" id="T1K6Q8"/>
<dbReference type="HOGENOM" id="CLU_021802_11_1_1"/>
<dbReference type="Pfam" id="PF07687">
    <property type="entry name" value="M20_dimer"/>
    <property type="match status" value="1"/>
</dbReference>
<evidence type="ECO:0000256" key="21">
    <source>
        <dbReference type="ARBA" id="ARBA00048822"/>
    </source>
</evidence>
<dbReference type="PANTHER" id="PTHR45962">
    <property type="entry name" value="N-FATTY-ACYL-AMINO ACID SYNTHASE/HYDROLASE PM20D1"/>
    <property type="match status" value="1"/>
</dbReference>
<proteinExistence type="inferred from homology"/>
<organism evidence="31 32">
    <name type="scientific">Tetranychus urticae</name>
    <name type="common">Two-spotted spider mite</name>
    <dbReference type="NCBI Taxonomy" id="32264"/>
    <lineage>
        <taxon>Eukaryota</taxon>
        <taxon>Metazoa</taxon>
        <taxon>Ecdysozoa</taxon>
        <taxon>Arthropoda</taxon>
        <taxon>Chelicerata</taxon>
        <taxon>Arachnida</taxon>
        <taxon>Acari</taxon>
        <taxon>Acariformes</taxon>
        <taxon>Trombidiformes</taxon>
        <taxon>Prostigmata</taxon>
        <taxon>Eleutherengona</taxon>
        <taxon>Raphignathae</taxon>
        <taxon>Tetranychoidea</taxon>
        <taxon>Tetranychidae</taxon>
        <taxon>Tetranychus</taxon>
    </lineage>
</organism>
<comment type="catalytic activity">
    <reaction evidence="23">
        <text>an N-acyl-aromatic L-alpha-amino acid + H2O = an aromatic L-alpha-amino acid + a carboxylate</text>
        <dbReference type="Rhea" id="RHEA:54184"/>
        <dbReference type="ChEBI" id="CHEBI:15377"/>
        <dbReference type="ChEBI" id="CHEBI:29067"/>
        <dbReference type="ChEBI" id="CHEBI:84824"/>
        <dbReference type="ChEBI" id="CHEBI:138093"/>
        <dbReference type="EC" id="3.5.1.114"/>
    </reaction>
    <physiologicalReaction direction="left-to-right" evidence="23">
        <dbReference type="Rhea" id="RHEA:54185"/>
    </physiologicalReaction>
    <physiologicalReaction direction="right-to-left" evidence="23">
        <dbReference type="Rhea" id="RHEA:54186"/>
    </physiologicalReaction>
</comment>
<evidence type="ECO:0000256" key="1">
    <source>
        <dbReference type="ARBA" id="ARBA00004872"/>
    </source>
</evidence>
<dbReference type="PIRSF" id="PIRSF036696">
    <property type="entry name" value="ACY-1"/>
    <property type="match status" value="1"/>
</dbReference>
<evidence type="ECO:0000256" key="4">
    <source>
        <dbReference type="ARBA" id="ARBA00022723"/>
    </source>
</evidence>
<dbReference type="GO" id="GO:1990845">
    <property type="term" value="P:adaptive thermogenesis"/>
    <property type="evidence" value="ECO:0007669"/>
    <property type="project" value="UniProtKB-ARBA"/>
</dbReference>
<feature type="binding site" evidence="28">
    <location>
        <position position="226"/>
    </location>
    <ligand>
        <name>Zn(2+)</name>
        <dbReference type="ChEBI" id="CHEBI:29105"/>
        <label>1</label>
    </ligand>
</feature>
<evidence type="ECO:0000256" key="8">
    <source>
        <dbReference type="ARBA" id="ARBA00046147"/>
    </source>
</evidence>
<evidence type="ECO:0000256" key="13">
    <source>
        <dbReference type="ARBA" id="ARBA00047874"/>
    </source>
</evidence>
<comment type="catalytic activity">
    <reaction evidence="16">
        <text>N-(9Z-octadecenoyl)-L-asparagine + H2O = L-asparagine + (9Z)-octadecenoate</text>
        <dbReference type="Rhea" id="RHEA:64136"/>
        <dbReference type="ChEBI" id="CHEBI:15377"/>
        <dbReference type="ChEBI" id="CHEBI:30823"/>
        <dbReference type="ChEBI" id="CHEBI:58048"/>
        <dbReference type="ChEBI" id="CHEBI:149730"/>
    </reaction>
    <physiologicalReaction direction="left-to-right" evidence="16">
        <dbReference type="Rhea" id="RHEA:64137"/>
    </physiologicalReaction>
</comment>
<dbReference type="SUPFAM" id="SSF53187">
    <property type="entry name" value="Zn-dependent exopeptidases"/>
    <property type="match status" value="1"/>
</dbReference>
<keyword evidence="29" id="KW-0812">Transmembrane</keyword>
<feature type="binding site" evidence="28">
    <location>
        <position position="132"/>
    </location>
    <ligand>
        <name>Zn(2+)</name>
        <dbReference type="ChEBI" id="CHEBI:29105"/>
        <label>1</label>
    </ligand>
</feature>
<comment type="catalytic activity">
    <reaction evidence="10">
        <text>N-(4Z,7Z,10Z,13Z,16Z,19Z-docosahexaenoyl)-L-phenylalanine + H2O = (4Z,7Z,10Z,13Z,16Z,19Z)-docosahexaenoate + L-phenylalanine</text>
        <dbReference type="Rhea" id="RHEA:64132"/>
        <dbReference type="ChEBI" id="CHEBI:15377"/>
        <dbReference type="ChEBI" id="CHEBI:58095"/>
        <dbReference type="ChEBI" id="CHEBI:77016"/>
        <dbReference type="ChEBI" id="CHEBI:149701"/>
    </reaction>
    <physiologicalReaction direction="left-to-right" evidence="10">
        <dbReference type="Rhea" id="RHEA:64133"/>
    </physiologicalReaction>
</comment>
<sequence length="511" mass="57054">MRSDNSGGYSALRLIFALVFGLFVICVLRALILFPEPKSPEPCEVSADHQPITKEHGIIERFQEALKIKTVAWDIHSYDTQELIKMRHFIEKNYPTLHSSSLVKRTIIGNYSLVYEIKGSDPKLKPYMLCAHLDVVPVEQEKWTVDPFGGIIKNGYIYGRGAVDVKDALMGILEAVEFELSRGFKPKRPIILAFGHDEEVTGIDGAVQIANFLVSKKVELEFLLDEGTCILKNAFPGIPKEQVALISVAEKGYLTVEVSIEDKPRHSSTPPYEPNIVTLSKALAKFNSRAHKSMFGYGTENSFFESLAPHAQFPYKVLFGNLWLFGPLVSYMMSLSPMGNALVRTTSAVTVVKGGVKDNIISSEASALINHRIHPAQTIAEVVEYDRQLINDDKIKISIKQGSEPTPPSPHGDNIFGYASIKQSIQQVFPDAIVVSGLMIAGTDARHYTALSPNLYRFTPLYIPSEDIILFHGHDERISVENYVKAVNFYHHLILAADRSELPKPRVRDEM</sequence>
<dbReference type="SUPFAM" id="SSF55031">
    <property type="entry name" value="Bacterial exopeptidase dimerisation domain"/>
    <property type="match status" value="1"/>
</dbReference>
<evidence type="ECO:0000256" key="15">
    <source>
        <dbReference type="ARBA" id="ARBA00048145"/>
    </source>
</evidence>
<comment type="pathway">
    <text evidence="1">Lipid metabolism; fatty acid metabolism.</text>
</comment>
<dbReference type="Gene3D" id="3.40.630.10">
    <property type="entry name" value="Zn peptidases"/>
    <property type="match status" value="1"/>
</dbReference>
<dbReference type="GO" id="GO:0006629">
    <property type="term" value="P:lipid metabolic process"/>
    <property type="evidence" value="ECO:0007669"/>
    <property type="project" value="UniProtKB-ARBA"/>
</dbReference>
<feature type="active site" evidence="27">
    <location>
        <position position="134"/>
    </location>
</feature>
<keyword evidence="4 28" id="KW-0479">Metal-binding</keyword>
<evidence type="ECO:0000256" key="7">
    <source>
        <dbReference type="ARBA" id="ARBA00034698"/>
    </source>
</evidence>
<evidence type="ECO:0000256" key="14">
    <source>
        <dbReference type="ARBA" id="ARBA00047879"/>
    </source>
</evidence>
<comment type="catalytic activity">
    <reaction evidence="22">
        <text>N-(9Z-octadecenoyl)-L-leucine + H2O = L-leucine + (9Z)-octadecenoate</text>
        <dbReference type="Rhea" id="RHEA:51360"/>
        <dbReference type="ChEBI" id="CHEBI:15377"/>
        <dbReference type="ChEBI" id="CHEBI:30823"/>
        <dbReference type="ChEBI" id="CHEBI:57427"/>
        <dbReference type="ChEBI" id="CHEBI:134035"/>
    </reaction>
    <physiologicalReaction direction="left-to-right" evidence="22">
        <dbReference type="Rhea" id="RHEA:51361"/>
    </physiologicalReaction>
    <physiologicalReaction direction="right-to-left" evidence="22">
        <dbReference type="Rhea" id="RHEA:51362"/>
    </physiologicalReaction>
</comment>
<comment type="catalytic activity">
    <reaction evidence="25">
        <text>N-(5Z,8Z,11Z,14Z-eicosatetraenoyl)-L-serine + H2O = (5Z,8Z,11Z,14Z)-eicosatetraenoate + L-serine</text>
        <dbReference type="Rhea" id="RHEA:64116"/>
        <dbReference type="ChEBI" id="CHEBI:15377"/>
        <dbReference type="ChEBI" id="CHEBI:32395"/>
        <dbReference type="ChEBI" id="CHEBI:33384"/>
        <dbReference type="ChEBI" id="CHEBI:149697"/>
    </reaction>
    <physiologicalReaction direction="left-to-right" evidence="25">
        <dbReference type="Rhea" id="RHEA:64117"/>
    </physiologicalReaction>
    <physiologicalReaction direction="right-to-left" evidence="25">
        <dbReference type="Rhea" id="RHEA:64118"/>
    </physiologicalReaction>
</comment>
<dbReference type="Gene3D" id="1.10.150.900">
    <property type="match status" value="1"/>
</dbReference>
<dbReference type="EMBL" id="CAEY01001794">
    <property type="status" value="NOT_ANNOTATED_CDS"/>
    <property type="molecule type" value="Genomic_DNA"/>
</dbReference>
<keyword evidence="29" id="KW-0472">Membrane</keyword>
<dbReference type="GO" id="GO:0004046">
    <property type="term" value="F:aminoacylase activity"/>
    <property type="evidence" value="ECO:0007669"/>
    <property type="project" value="UniProtKB-EC"/>
</dbReference>
<dbReference type="GO" id="GO:0005576">
    <property type="term" value="C:extracellular region"/>
    <property type="evidence" value="ECO:0007669"/>
    <property type="project" value="UniProtKB-ARBA"/>
</dbReference>
<comment type="catalytic activity">
    <reaction evidence="13">
        <text>(5Z,8Z,11Z,14Z)-eicosatetraenoate + L-phenylalanine = N-(5Z,8Z,11Z,14Z-eicosatetraenoyl)-L-phenylalanine + H2O</text>
        <dbReference type="Rhea" id="RHEA:51312"/>
        <dbReference type="ChEBI" id="CHEBI:15377"/>
        <dbReference type="ChEBI" id="CHEBI:32395"/>
        <dbReference type="ChEBI" id="CHEBI:58095"/>
        <dbReference type="ChEBI" id="CHEBI:134022"/>
    </reaction>
    <physiologicalReaction direction="left-to-right" evidence="13">
        <dbReference type="Rhea" id="RHEA:51313"/>
    </physiologicalReaction>
    <physiologicalReaction direction="right-to-left" evidence="13">
        <dbReference type="Rhea" id="RHEA:51314"/>
    </physiologicalReaction>
</comment>
<keyword evidence="3" id="KW-0645">Protease</keyword>
<comment type="catalytic activity">
    <reaction evidence="26">
        <text>N-(9Z-octadecenoyl)-L-lysine + H2O = L-lysine + (9Z)-octadecenoate</text>
        <dbReference type="Rhea" id="RHEA:64192"/>
        <dbReference type="ChEBI" id="CHEBI:15377"/>
        <dbReference type="ChEBI" id="CHEBI:30823"/>
        <dbReference type="ChEBI" id="CHEBI:32551"/>
        <dbReference type="ChEBI" id="CHEBI:149731"/>
    </reaction>
    <physiologicalReaction direction="left-to-right" evidence="26">
        <dbReference type="Rhea" id="RHEA:64193"/>
    </physiologicalReaction>
</comment>
<name>T1K6Q8_TETUR</name>
<dbReference type="EnsemblMetazoa" id="tetur06g01370.1">
    <property type="protein sequence ID" value="tetur06g01370.1"/>
    <property type="gene ID" value="tetur06g01370"/>
</dbReference>
<keyword evidence="6 28" id="KW-0862">Zinc</keyword>
<feature type="transmembrane region" description="Helical" evidence="29">
    <location>
        <begin position="12"/>
        <end position="34"/>
    </location>
</feature>
<comment type="catalytic activity">
    <reaction evidence="20">
        <text>N-(9Z-octadecenoyl)-L-glutamine + H2O = L-glutamine + (9Z)-octadecenoate</text>
        <dbReference type="Rhea" id="RHEA:51356"/>
        <dbReference type="ChEBI" id="CHEBI:15377"/>
        <dbReference type="ChEBI" id="CHEBI:30823"/>
        <dbReference type="ChEBI" id="CHEBI:58359"/>
        <dbReference type="ChEBI" id="CHEBI:134033"/>
    </reaction>
    <physiologicalReaction direction="left-to-right" evidence="20">
        <dbReference type="Rhea" id="RHEA:51357"/>
    </physiologicalReaction>
</comment>
<reference evidence="32" key="1">
    <citation type="submission" date="2011-08" db="EMBL/GenBank/DDBJ databases">
        <authorList>
            <person name="Rombauts S."/>
        </authorList>
    </citation>
    <scope>NUCLEOTIDE SEQUENCE</scope>
    <source>
        <strain evidence="32">London</strain>
    </source>
</reference>
<evidence type="ECO:0000256" key="16">
    <source>
        <dbReference type="ARBA" id="ARBA00048380"/>
    </source>
</evidence>
<evidence type="ECO:0000256" key="23">
    <source>
        <dbReference type="ARBA" id="ARBA00048840"/>
    </source>
</evidence>
<keyword evidence="5" id="KW-0378">Hydrolase</keyword>
<dbReference type="FunFam" id="3.40.630.10:FF:000027">
    <property type="entry name" value="N-fatty-acyl-amino acid synthase/hydrolase PM20D1"/>
    <property type="match status" value="1"/>
</dbReference>
<evidence type="ECO:0000256" key="5">
    <source>
        <dbReference type="ARBA" id="ARBA00022801"/>
    </source>
</evidence>
<comment type="catalytic activity">
    <reaction evidence="11">
        <text>N-octadecanoyl-L-phenylalanine + H2O = octadecanoate + L-phenylalanine</text>
        <dbReference type="Rhea" id="RHEA:64128"/>
        <dbReference type="ChEBI" id="CHEBI:15377"/>
        <dbReference type="ChEBI" id="CHEBI:25629"/>
        <dbReference type="ChEBI" id="CHEBI:58095"/>
        <dbReference type="ChEBI" id="CHEBI:149700"/>
    </reaction>
    <physiologicalReaction direction="left-to-right" evidence="11">
        <dbReference type="Rhea" id="RHEA:64129"/>
    </physiologicalReaction>
</comment>
<evidence type="ECO:0000256" key="10">
    <source>
        <dbReference type="ARBA" id="ARBA00047567"/>
    </source>
</evidence>
<keyword evidence="29" id="KW-1133">Transmembrane helix</keyword>
<feature type="binding site" evidence="28">
    <location>
        <position position="164"/>
    </location>
    <ligand>
        <name>Zn(2+)</name>
        <dbReference type="ChEBI" id="CHEBI:29105"/>
        <label>1</label>
    </ligand>
</feature>
<evidence type="ECO:0000256" key="2">
    <source>
        <dbReference type="ARBA" id="ARBA00006247"/>
    </source>
</evidence>
<evidence type="ECO:0000256" key="9">
    <source>
        <dbReference type="ARBA" id="ARBA00047450"/>
    </source>
</evidence>
<accession>T1K6Q8</accession>